<dbReference type="InterPro" id="IPR000719">
    <property type="entry name" value="Prot_kinase_dom"/>
</dbReference>
<dbReference type="InterPro" id="IPR011009">
    <property type="entry name" value="Kinase-like_dom_sf"/>
</dbReference>
<keyword evidence="8" id="KW-0418">Kinase</keyword>
<evidence type="ECO:0000256" key="5">
    <source>
        <dbReference type="ARBA" id="ARBA00022692"/>
    </source>
</evidence>
<dbReference type="FunFam" id="3.30.200.20:FF:000217">
    <property type="entry name" value="probable LRR receptor-like serine/threonine-protein kinase At1g53430"/>
    <property type="match status" value="1"/>
</dbReference>
<keyword evidence="9 16" id="KW-0067">ATP-binding</keyword>
<evidence type="ECO:0000256" key="1">
    <source>
        <dbReference type="ARBA" id="ARBA00004479"/>
    </source>
</evidence>
<dbReference type="InterPro" id="IPR001245">
    <property type="entry name" value="Ser-Thr/Tyr_kinase_cat_dom"/>
</dbReference>
<dbReference type="Proteomes" id="UP001630127">
    <property type="component" value="Unassembled WGS sequence"/>
</dbReference>
<dbReference type="PROSITE" id="PS00107">
    <property type="entry name" value="PROTEIN_KINASE_ATP"/>
    <property type="match status" value="1"/>
</dbReference>
<evidence type="ECO:0000256" key="4">
    <source>
        <dbReference type="ARBA" id="ARBA00022679"/>
    </source>
</evidence>
<keyword evidence="11" id="KW-0472">Membrane</keyword>
<evidence type="ECO:0000259" key="18">
    <source>
        <dbReference type="PROSITE" id="PS50011"/>
    </source>
</evidence>
<organism evidence="19 20">
    <name type="scientific">Cinchona calisaya</name>
    <dbReference type="NCBI Taxonomy" id="153742"/>
    <lineage>
        <taxon>Eukaryota</taxon>
        <taxon>Viridiplantae</taxon>
        <taxon>Streptophyta</taxon>
        <taxon>Embryophyta</taxon>
        <taxon>Tracheophyta</taxon>
        <taxon>Spermatophyta</taxon>
        <taxon>Magnoliopsida</taxon>
        <taxon>eudicotyledons</taxon>
        <taxon>Gunneridae</taxon>
        <taxon>Pentapetalae</taxon>
        <taxon>asterids</taxon>
        <taxon>lamiids</taxon>
        <taxon>Gentianales</taxon>
        <taxon>Rubiaceae</taxon>
        <taxon>Cinchonoideae</taxon>
        <taxon>Cinchoneae</taxon>
        <taxon>Cinchona</taxon>
    </lineage>
</organism>
<keyword evidence="12" id="KW-1015">Disulfide bond</keyword>
<proteinExistence type="predicted"/>
<evidence type="ECO:0000256" key="3">
    <source>
        <dbReference type="ARBA" id="ARBA00022527"/>
    </source>
</evidence>
<evidence type="ECO:0000256" key="15">
    <source>
        <dbReference type="ARBA" id="ARBA00048679"/>
    </source>
</evidence>
<dbReference type="PANTHER" id="PTHR27006:SF606">
    <property type="entry name" value="INTERLEUKIN-1 RECEPTOR-ASSOCIATED KINASE 4"/>
    <property type="match status" value="1"/>
</dbReference>
<evidence type="ECO:0000313" key="19">
    <source>
        <dbReference type="EMBL" id="KAL3523577.1"/>
    </source>
</evidence>
<dbReference type="InterPro" id="IPR008271">
    <property type="entry name" value="Ser/Thr_kinase_AS"/>
</dbReference>
<evidence type="ECO:0000256" key="8">
    <source>
        <dbReference type="ARBA" id="ARBA00022777"/>
    </source>
</evidence>
<evidence type="ECO:0000256" key="16">
    <source>
        <dbReference type="PROSITE-ProRule" id="PRU10141"/>
    </source>
</evidence>
<comment type="catalytic activity">
    <reaction evidence="14">
        <text>L-threonyl-[protein] + ATP = O-phospho-L-threonyl-[protein] + ADP + H(+)</text>
        <dbReference type="Rhea" id="RHEA:46608"/>
        <dbReference type="Rhea" id="RHEA-COMP:11060"/>
        <dbReference type="Rhea" id="RHEA-COMP:11605"/>
        <dbReference type="ChEBI" id="CHEBI:15378"/>
        <dbReference type="ChEBI" id="CHEBI:30013"/>
        <dbReference type="ChEBI" id="CHEBI:30616"/>
        <dbReference type="ChEBI" id="CHEBI:61977"/>
        <dbReference type="ChEBI" id="CHEBI:456216"/>
        <dbReference type="EC" id="2.7.11.1"/>
    </reaction>
</comment>
<protein>
    <recommendedName>
        <fullName evidence="2">non-specific serine/threonine protein kinase</fullName>
        <ecNumber evidence="2">2.7.11.1</ecNumber>
    </recommendedName>
</protein>
<feature type="domain" description="Protein kinase" evidence="18">
    <location>
        <begin position="451"/>
        <end position="732"/>
    </location>
</feature>
<sequence>MAEPAVSSIFPSGKSRISTASQKSSLFSVDPVPYKTSRISSTEFAYSFQVNPGQKFIRLHFYPASYRGFENSIDFFTVKAGPFTLLKDFSASQAAETLGVKYLVKEFGLNVEENIKFNITFLPSRIPKSNLNIYAFVNGIEIISMPTGLYYTPDGDLGARVVGQRNQFHGIDNDTALELTHRLNIGGSFISSVEDFGMFRSWVKDTNYLLESGIHRVNHQAHRIKYAAFVAPPKLYQTSWKKTGGNIRVNQMYNFTWKIPIELGFGYLVRLHFCELDDGMAESEQREFSVLINNQIAETKVDVIRWSGGNGIPVYRDYMVKIEGNKGGSSSDLLIALQSVNELVFGLLNGLEIFKLSNLDNSLATPNPTFPKRLLASWTLRIQKVFLAFGQSNVIVTGMTILIVVVNVVVYNLRQTWEEKFHLENDTQAARTETSYHRFSLAEIKLATQNFSDTFVIGRGGFGKVYKGFIRSISKDVAIKRLSLFSRQGAREFWTEIETLSKLRHIHLVSLLGYCDESQEMILVYEYMPCGTLADNLYKMMRKGKDIPPLSWEQRLKICIGAARGIEYLHTGTECSVIHRDVKDSNILLDENFVAKISDFGLSKLEKIAQEKSYVSTKIKGTAGYWDPEYVTTGRLTRKSDVYSFGVVLLVVLAGRPVKDTRNEEEPQSLLSCFQECIAEGEVDRIVDPSLQGGISANSLREFLKSVENCLHYLPKKRPTMAQVVASLEQALELQERPVISASSNGTVVGQEEVPIIGGNVIQSQEEVPILGDNVILAPEDGSTNQLTQNPYLPSSGDDLQLRTDNTRVPKLSWNWPWKAVWNRGKKQKAEVSLLRSKLQELQVHVYSYNTLAIATNSFHSENMIGKVYVYKGVLFNGQEIAVKRRSNSSSMGIEEFINDVEVHSRLQHRNIVKLLGYCVEREEYLLVYEYMPNGSLDSFLFDPTKGYLLDWDRRAIIIEGIGRALLYLHRDSSLKIIHRDPKVRKILLDSELNPKISDFGLAKILEASQDEALSTMIAGTPGYIDPEYFITSKVSVKSDVYSYGVMLLEIVSGKKIMGFIYDNNDNEMRLMEYARKLWNENEILDLVDPELEGPYNETQIQRYIHVALLCVQVSAIDRPDMSSVLSMLNSENAELPQPKFSSPSLRSYGATWNSSESECSQETGHSVGGDDYPTDWVTF</sequence>
<evidence type="ECO:0000256" key="12">
    <source>
        <dbReference type="ARBA" id="ARBA00023157"/>
    </source>
</evidence>
<evidence type="ECO:0000256" key="10">
    <source>
        <dbReference type="ARBA" id="ARBA00022989"/>
    </source>
</evidence>
<reference evidence="19 20" key="1">
    <citation type="submission" date="2024-11" db="EMBL/GenBank/DDBJ databases">
        <title>A near-complete genome assembly of Cinchona calisaya.</title>
        <authorList>
            <person name="Lian D.C."/>
            <person name="Zhao X.W."/>
            <person name="Wei L."/>
        </authorList>
    </citation>
    <scope>NUCLEOTIDE SEQUENCE [LARGE SCALE GENOMIC DNA]</scope>
    <source>
        <tissue evidence="19">Nenye</tissue>
    </source>
</reference>
<dbReference type="CDD" id="cd14066">
    <property type="entry name" value="STKc_IRAK"/>
    <property type="match status" value="2"/>
</dbReference>
<dbReference type="PANTHER" id="PTHR27006">
    <property type="entry name" value="PROMASTIGOTE SURFACE ANTIGEN PROTEIN PSA"/>
    <property type="match status" value="1"/>
</dbReference>
<evidence type="ECO:0000256" key="9">
    <source>
        <dbReference type="ARBA" id="ARBA00022840"/>
    </source>
</evidence>
<evidence type="ECO:0000256" key="6">
    <source>
        <dbReference type="ARBA" id="ARBA00022729"/>
    </source>
</evidence>
<keyword evidence="20" id="KW-1185">Reference proteome</keyword>
<dbReference type="SUPFAM" id="SSF56112">
    <property type="entry name" value="Protein kinase-like (PK-like)"/>
    <property type="match status" value="2"/>
</dbReference>
<name>A0ABD2ZZJ2_9GENT</name>
<dbReference type="GO" id="GO:0005524">
    <property type="term" value="F:ATP binding"/>
    <property type="evidence" value="ECO:0007669"/>
    <property type="project" value="UniProtKB-UniRule"/>
</dbReference>
<feature type="binding site" evidence="16">
    <location>
        <position position="480"/>
    </location>
    <ligand>
        <name>ATP</name>
        <dbReference type="ChEBI" id="CHEBI:30616"/>
    </ligand>
</feature>
<keyword evidence="4" id="KW-0808">Transferase</keyword>
<dbReference type="Gene3D" id="2.60.120.430">
    <property type="entry name" value="Galactose-binding lectin"/>
    <property type="match status" value="2"/>
</dbReference>
<accession>A0ABD2ZZJ2</accession>
<comment type="subcellular location">
    <subcellularLocation>
        <location evidence="1">Membrane</location>
        <topology evidence="1">Single-pass type I membrane protein</topology>
    </subcellularLocation>
</comment>
<evidence type="ECO:0000256" key="14">
    <source>
        <dbReference type="ARBA" id="ARBA00047899"/>
    </source>
</evidence>
<evidence type="ECO:0000256" key="7">
    <source>
        <dbReference type="ARBA" id="ARBA00022741"/>
    </source>
</evidence>
<comment type="catalytic activity">
    <reaction evidence="15">
        <text>L-seryl-[protein] + ATP = O-phospho-L-seryl-[protein] + ADP + H(+)</text>
        <dbReference type="Rhea" id="RHEA:17989"/>
        <dbReference type="Rhea" id="RHEA-COMP:9863"/>
        <dbReference type="Rhea" id="RHEA-COMP:11604"/>
        <dbReference type="ChEBI" id="CHEBI:15378"/>
        <dbReference type="ChEBI" id="CHEBI:29999"/>
        <dbReference type="ChEBI" id="CHEBI:30616"/>
        <dbReference type="ChEBI" id="CHEBI:83421"/>
        <dbReference type="ChEBI" id="CHEBI:456216"/>
        <dbReference type="EC" id="2.7.11.1"/>
    </reaction>
</comment>
<comment type="caution">
    <text evidence="19">The sequence shown here is derived from an EMBL/GenBank/DDBJ whole genome shotgun (WGS) entry which is preliminary data.</text>
</comment>
<keyword evidence="5" id="KW-0812">Transmembrane</keyword>
<feature type="region of interest" description="Disordered" evidence="17">
    <location>
        <begin position="1157"/>
        <end position="1180"/>
    </location>
</feature>
<dbReference type="FunFam" id="1.10.510.10:FF:000060">
    <property type="entry name" value="G-type lectin S-receptor-like serine/threonine-protein kinase"/>
    <property type="match status" value="1"/>
</dbReference>
<dbReference type="Pfam" id="PF12819">
    <property type="entry name" value="Malectin_like"/>
    <property type="match status" value="1"/>
</dbReference>
<dbReference type="GO" id="GO:0016020">
    <property type="term" value="C:membrane"/>
    <property type="evidence" value="ECO:0007669"/>
    <property type="project" value="UniProtKB-SubCell"/>
</dbReference>
<dbReference type="FunFam" id="2.60.120.430:FF:000003">
    <property type="entry name" value="FERONIA receptor-like kinase"/>
    <property type="match status" value="1"/>
</dbReference>
<evidence type="ECO:0000256" key="11">
    <source>
        <dbReference type="ARBA" id="ARBA00023136"/>
    </source>
</evidence>
<dbReference type="PROSITE" id="PS00108">
    <property type="entry name" value="PROTEIN_KINASE_ST"/>
    <property type="match status" value="1"/>
</dbReference>
<dbReference type="Gene3D" id="1.10.510.10">
    <property type="entry name" value="Transferase(Phosphotransferase) domain 1"/>
    <property type="match status" value="2"/>
</dbReference>
<dbReference type="InterPro" id="IPR024788">
    <property type="entry name" value="Malectin-like_Carb-bd_dom"/>
</dbReference>
<dbReference type="FunFam" id="3.30.200.20:FF:000039">
    <property type="entry name" value="receptor-like protein kinase FERONIA"/>
    <property type="match status" value="1"/>
</dbReference>
<dbReference type="FunFam" id="1.10.510.10:FF:000095">
    <property type="entry name" value="protein STRUBBELIG-RECEPTOR FAMILY 8"/>
    <property type="match status" value="1"/>
</dbReference>
<dbReference type="Pfam" id="PF00069">
    <property type="entry name" value="Pkinase"/>
    <property type="match status" value="1"/>
</dbReference>
<feature type="domain" description="Protein kinase" evidence="18">
    <location>
        <begin position="854"/>
        <end position="1141"/>
    </location>
</feature>
<dbReference type="Gene3D" id="3.30.200.20">
    <property type="entry name" value="Phosphorylase Kinase, domain 1"/>
    <property type="match status" value="2"/>
</dbReference>
<dbReference type="InterPro" id="IPR017441">
    <property type="entry name" value="Protein_kinase_ATP_BS"/>
</dbReference>
<dbReference type="EC" id="2.7.11.1" evidence="2"/>
<keyword evidence="7 16" id="KW-0547">Nucleotide-binding</keyword>
<keyword evidence="10" id="KW-1133">Transmembrane helix</keyword>
<keyword evidence="13" id="KW-0325">Glycoprotein</keyword>
<dbReference type="Pfam" id="PF07714">
    <property type="entry name" value="PK_Tyr_Ser-Thr"/>
    <property type="match status" value="1"/>
</dbReference>
<keyword evidence="3" id="KW-0723">Serine/threonine-protein kinase</keyword>
<dbReference type="AlphaFoldDB" id="A0ABD2ZZJ2"/>
<evidence type="ECO:0000256" key="2">
    <source>
        <dbReference type="ARBA" id="ARBA00012513"/>
    </source>
</evidence>
<dbReference type="EMBL" id="JBJUIK010000007">
    <property type="protein sequence ID" value="KAL3523577.1"/>
    <property type="molecule type" value="Genomic_DNA"/>
</dbReference>
<gene>
    <name evidence="19" type="ORF">ACH5RR_016411</name>
</gene>
<dbReference type="GO" id="GO:0004674">
    <property type="term" value="F:protein serine/threonine kinase activity"/>
    <property type="evidence" value="ECO:0007669"/>
    <property type="project" value="UniProtKB-KW"/>
</dbReference>
<keyword evidence="6" id="KW-0732">Signal</keyword>
<evidence type="ECO:0000313" key="20">
    <source>
        <dbReference type="Proteomes" id="UP001630127"/>
    </source>
</evidence>
<evidence type="ECO:0000256" key="17">
    <source>
        <dbReference type="SAM" id="MobiDB-lite"/>
    </source>
</evidence>
<dbReference type="SMART" id="SM00220">
    <property type="entry name" value="S_TKc"/>
    <property type="match status" value="2"/>
</dbReference>
<dbReference type="PROSITE" id="PS50011">
    <property type="entry name" value="PROTEIN_KINASE_DOM"/>
    <property type="match status" value="2"/>
</dbReference>
<evidence type="ECO:0000256" key="13">
    <source>
        <dbReference type="ARBA" id="ARBA00023180"/>
    </source>
</evidence>
<dbReference type="FunFam" id="2.60.120.430:FF:000007">
    <property type="entry name" value="FERONIA receptor-like kinase"/>
    <property type="match status" value="1"/>
</dbReference>